<dbReference type="Pfam" id="PF06026">
    <property type="entry name" value="Rib_5-P_isom_A"/>
    <property type="match status" value="1"/>
</dbReference>
<evidence type="ECO:0000313" key="8">
    <source>
        <dbReference type="EMBL" id="CAD9232455.1"/>
    </source>
</evidence>
<evidence type="ECO:0008006" key="9">
    <source>
        <dbReference type="Google" id="ProtNLM"/>
    </source>
</evidence>
<dbReference type="Gene3D" id="3.30.1360.20">
    <property type="entry name" value="Transcriptional coactivator/pterin dehydratase"/>
    <property type="match status" value="1"/>
</dbReference>
<dbReference type="Gene3D" id="3.40.50.1360">
    <property type="match status" value="1"/>
</dbReference>
<dbReference type="PANTHER" id="PTHR43748:SF3">
    <property type="entry name" value="RIBOSE-5-PHOSPHATE ISOMERASE 3, CHLOROPLASTIC-RELATED"/>
    <property type="match status" value="1"/>
</dbReference>
<organism evidence="8">
    <name type="scientific">Compsopogon caeruleus</name>
    <dbReference type="NCBI Taxonomy" id="31354"/>
    <lineage>
        <taxon>Eukaryota</taxon>
        <taxon>Rhodophyta</taxon>
        <taxon>Compsopogonophyceae</taxon>
        <taxon>Compsopogonales</taxon>
        <taxon>Compsopogonaceae</taxon>
        <taxon>Compsopogon</taxon>
    </lineage>
</organism>
<dbReference type="GO" id="GO:0009052">
    <property type="term" value="P:pentose-phosphate shunt, non-oxidative branch"/>
    <property type="evidence" value="ECO:0007669"/>
    <property type="project" value="InterPro"/>
</dbReference>
<accession>A0A7S1XCU0</accession>
<dbReference type="InterPro" id="IPR036428">
    <property type="entry name" value="PCD_sf"/>
</dbReference>
<evidence type="ECO:0000256" key="4">
    <source>
        <dbReference type="ARBA" id="ARBA00006472"/>
    </source>
</evidence>
<dbReference type="UniPathway" id="UPA00115">
    <property type="reaction ID" value="UER00412"/>
</dbReference>
<keyword evidence="7" id="KW-0456">Lyase</keyword>
<dbReference type="AlphaFoldDB" id="A0A7S1XCU0"/>
<evidence type="ECO:0000256" key="7">
    <source>
        <dbReference type="ARBA" id="ARBA00023239"/>
    </source>
</evidence>
<gene>
    <name evidence="8" type="ORF">CCAE0312_LOCUS4537</name>
</gene>
<dbReference type="SUPFAM" id="SSF55248">
    <property type="entry name" value="PCD-like"/>
    <property type="match status" value="1"/>
</dbReference>
<sequence length="378" mass="40701">MLGFGNVVCCEVGLGGGKVVCERRKAVKMRVGIPDEVVEEVAEVSCEEYIRGGMVVGLGGGGGRLIRALVRRLDMMMLAERLVDCTLVASSAEVEGWLREAGLPVGALAHHPTVDVAFFSADVVDDDLNFIARGVGSGGLGGDSLTSSSSRLLRDQVLGEAASDKILLVEEDQLVGVLNQEHAIPVEIASEAVTPFQVARRLKQLRSVPEGTCFEEGRICLGGPLFAPELLDRELNEIAGIVAHGLFCGFASRAIIGGEQSVFEKTDAVSSLSYSGTPLSMKELDSLLMSLPQWRRVPDRAAIQRGFKFDNPSRAFLFVENVALLAKRLGHFPEVAYAYDHVQVTMTSHPTGKLSRLDFVMAHLLNRYCDGVRGCSIA</sequence>
<proteinExistence type="inferred from homology"/>
<name>A0A7S1XCU0_9RHOD</name>
<dbReference type="GO" id="GO:0006729">
    <property type="term" value="P:tetrahydrobiopterin biosynthetic process"/>
    <property type="evidence" value="ECO:0007669"/>
    <property type="project" value="InterPro"/>
</dbReference>
<dbReference type="InterPro" id="IPR037171">
    <property type="entry name" value="NagB/RpiA_transferase-like"/>
</dbReference>
<comment type="catalytic activity">
    <reaction evidence="1">
        <text>(4aS,6R)-4a-hydroxy-L-erythro-5,6,7,8-tetrahydrobiopterin = (6R)-L-erythro-6,7-dihydrobiopterin + H2O</text>
        <dbReference type="Rhea" id="RHEA:11920"/>
        <dbReference type="ChEBI" id="CHEBI:15377"/>
        <dbReference type="ChEBI" id="CHEBI:15642"/>
        <dbReference type="ChEBI" id="CHEBI:43120"/>
        <dbReference type="EC" id="4.2.1.96"/>
    </reaction>
</comment>
<evidence type="ECO:0000256" key="5">
    <source>
        <dbReference type="ARBA" id="ARBA00008088"/>
    </source>
</evidence>
<keyword evidence="6" id="KW-0413">Isomerase</keyword>
<protein>
    <recommendedName>
        <fullName evidence="9">4a-hydroxytetrahydrobiopterin dehydratase</fullName>
    </recommendedName>
</protein>
<evidence type="ECO:0000256" key="3">
    <source>
        <dbReference type="ARBA" id="ARBA00004988"/>
    </source>
</evidence>
<comment type="similarity">
    <text evidence="5">Belongs to the ribose 5-phosphate isomerase family.</text>
</comment>
<dbReference type="GO" id="GO:0004751">
    <property type="term" value="F:ribose-5-phosphate isomerase activity"/>
    <property type="evidence" value="ECO:0007669"/>
    <property type="project" value="UniProtKB-EC"/>
</dbReference>
<reference evidence="8" key="1">
    <citation type="submission" date="2021-01" db="EMBL/GenBank/DDBJ databases">
        <authorList>
            <person name="Corre E."/>
            <person name="Pelletier E."/>
            <person name="Niang G."/>
            <person name="Scheremetjew M."/>
            <person name="Finn R."/>
            <person name="Kale V."/>
            <person name="Holt S."/>
            <person name="Cochrane G."/>
            <person name="Meng A."/>
            <person name="Brown T."/>
            <person name="Cohen L."/>
        </authorList>
    </citation>
    <scope>NUCLEOTIDE SEQUENCE</scope>
    <source>
        <strain evidence="8">SAG 36.94</strain>
    </source>
</reference>
<comment type="catalytic activity">
    <reaction evidence="2">
        <text>aldehydo-D-ribose 5-phosphate = D-ribulose 5-phosphate</text>
        <dbReference type="Rhea" id="RHEA:14657"/>
        <dbReference type="ChEBI" id="CHEBI:58121"/>
        <dbReference type="ChEBI" id="CHEBI:58273"/>
        <dbReference type="EC" id="5.3.1.6"/>
    </reaction>
</comment>
<evidence type="ECO:0000256" key="2">
    <source>
        <dbReference type="ARBA" id="ARBA00001713"/>
    </source>
</evidence>
<dbReference type="EMBL" id="HBGH01008289">
    <property type="protein sequence ID" value="CAD9232455.1"/>
    <property type="molecule type" value="Transcribed_RNA"/>
</dbReference>
<evidence type="ECO:0000256" key="1">
    <source>
        <dbReference type="ARBA" id="ARBA00001554"/>
    </source>
</evidence>
<evidence type="ECO:0000256" key="6">
    <source>
        <dbReference type="ARBA" id="ARBA00023235"/>
    </source>
</evidence>
<dbReference type="SUPFAM" id="SSF100950">
    <property type="entry name" value="NagB/RpiA/CoA transferase-like"/>
    <property type="match status" value="1"/>
</dbReference>
<dbReference type="PANTHER" id="PTHR43748">
    <property type="entry name" value="RIBOSE-5-PHOSPHATE ISOMERASE 3, CHLOROPLASTIC-RELATED"/>
    <property type="match status" value="1"/>
</dbReference>
<dbReference type="Pfam" id="PF01329">
    <property type="entry name" value="Pterin_4a"/>
    <property type="match status" value="1"/>
</dbReference>
<dbReference type="InterPro" id="IPR004788">
    <property type="entry name" value="Ribose5P_isomerase_type_A"/>
</dbReference>
<dbReference type="InterPro" id="IPR001533">
    <property type="entry name" value="Pterin_deHydtase"/>
</dbReference>
<comment type="similarity">
    <text evidence="4">Belongs to the pterin-4-alpha-carbinolamine dehydratase family.</text>
</comment>
<dbReference type="InterPro" id="IPR050262">
    <property type="entry name" value="Ribose-5P_isomerase"/>
</dbReference>
<dbReference type="Gene3D" id="3.30.70.260">
    <property type="match status" value="1"/>
</dbReference>
<dbReference type="GO" id="GO:0008124">
    <property type="term" value="F:4-alpha-hydroxytetrahydrobiopterin dehydratase activity"/>
    <property type="evidence" value="ECO:0007669"/>
    <property type="project" value="UniProtKB-EC"/>
</dbReference>
<comment type="pathway">
    <text evidence="3">Carbohydrate degradation; pentose phosphate pathway; D-ribose 5-phosphate from D-ribulose 5-phosphate (non-oxidative stage): step 1/1.</text>
</comment>